<keyword evidence="5" id="KW-0479">Metal-binding</keyword>
<dbReference type="Proteomes" id="UP000774617">
    <property type="component" value="Unassembled WGS sequence"/>
</dbReference>
<evidence type="ECO:0000256" key="7">
    <source>
        <dbReference type="RuleBase" id="RU000682"/>
    </source>
</evidence>
<dbReference type="InterPro" id="IPR009057">
    <property type="entry name" value="Homeodomain-like_sf"/>
</dbReference>
<evidence type="ECO:0000313" key="12">
    <source>
        <dbReference type="EMBL" id="KAH7061156.1"/>
    </source>
</evidence>
<accession>A0ABQ8GN43</accession>
<evidence type="ECO:0000256" key="4">
    <source>
        <dbReference type="ARBA" id="ARBA00023242"/>
    </source>
</evidence>
<evidence type="ECO:0000256" key="3">
    <source>
        <dbReference type="ARBA" id="ARBA00023155"/>
    </source>
</evidence>
<dbReference type="InterPro" id="IPR013087">
    <property type="entry name" value="Znf_C2H2_type"/>
</dbReference>
<keyword evidence="5" id="KW-0863">Zinc-finger</keyword>
<feature type="signal peptide" evidence="9">
    <location>
        <begin position="1"/>
        <end position="26"/>
    </location>
</feature>
<feature type="compositionally biased region" description="Basic and acidic residues" evidence="8">
    <location>
        <begin position="158"/>
        <end position="172"/>
    </location>
</feature>
<proteinExistence type="predicted"/>
<evidence type="ECO:0000256" key="1">
    <source>
        <dbReference type="ARBA" id="ARBA00004123"/>
    </source>
</evidence>
<feature type="chain" id="PRO_5046501369" description="Homeobox" evidence="9">
    <location>
        <begin position="27"/>
        <end position="654"/>
    </location>
</feature>
<dbReference type="PANTHER" id="PTHR46123">
    <property type="entry name" value="MIX-TYPE HOMEOBOX GENE 1-RELATED"/>
    <property type="match status" value="1"/>
</dbReference>
<dbReference type="Gene3D" id="1.10.10.60">
    <property type="entry name" value="Homeodomain-like"/>
    <property type="match status" value="1"/>
</dbReference>
<gene>
    <name evidence="12" type="ORF">B0J12DRAFT_283577</name>
</gene>
<dbReference type="SUPFAM" id="SSF46689">
    <property type="entry name" value="Homeodomain-like"/>
    <property type="match status" value="1"/>
</dbReference>
<protein>
    <recommendedName>
        <fullName evidence="14">Homeobox</fullName>
    </recommendedName>
</protein>
<dbReference type="PROSITE" id="PS50157">
    <property type="entry name" value="ZINC_FINGER_C2H2_2"/>
    <property type="match status" value="1"/>
</dbReference>
<dbReference type="EMBL" id="JAGTJR010000004">
    <property type="protein sequence ID" value="KAH7061156.1"/>
    <property type="molecule type" value="Genomic_DNA"/>
</dbReference>
<comment type="caution">
    <text evidence="12">The sequence shown here is derived from an EMBL/GenBank/DDBJ whole genome shotgun (WGS) entry which is preliminary data.</text>
</comment>
<keyword evidence="13" id="KW-1185">Reference proteome</keyword>
<feature type="domain" description="C2H2-type" evidence="11">
    <location>
        <begin position="385"/>
        <end position="408"/>
    </location>
</feature>
<dbReference type="SMART" id="SM00355">
    <property type="entry name" value="ZnF_C2H2"/>
    <property type="match status" value="4"/>
</dbReference>
<dbReference type="PROSITE" id="PS00028">
    <property type="entry name" value="ZINC_FINGER_C2H2_1"/>
    <property type="match status" value="2"/>
</dbReference>
<feature type="compositionally biased region" description="Polar residues" evidence="8">
    <location>
        <begin position="314"/>
        <end position="355"/>
    </location>
</feature>
<dbReference type="InterPro" id="IPR051306">
    <property type="entry name" value="Homeobox_regulator"/>
</dbReference>
<feature type="region of interest" description="Disordered" evidence="8">
    <location>
        <begin position="302"/>
        <end position="363"/>
    </location>
</feature>
<feature type="domain" description="Homeobox" evidence="10">
    <location>
        <begin position="180"/>
        <end position="240"/>
    </location>
</feature>
<evidence type="ECO:0000256" key="5">
    <source>
        <dbReference type="PROSITE-ProRule" id="PRU00042"/>
    </source>
</evidence>
<evidence type="ECO:0000256" key="6">
    <source>
        <dbReference type="PROSITE-ProRule" id="PRU00108"/>
    </source>
</evidence>
<evidence type="ECO:0008006" key="14">
    <source>
        <dbReference type="Google" id="ProtNLM"/>
    </source>
</evidence>
<comment type="subcellular location">
    <subcellularLocation>
        <location evidence="1 6 7">Nucleus</location>
    </subcellularLocation>
</comment>
<dbReference type="CDD" id="cd00086">
    <property type="entry name" value="homeodomain"/>
    <property type="match status" value="1"/>
</dbReference>
<keyword evidence="4 6" id="KW-0539">Nucleus</keyword>
<organism evidence="12 13">
    <name type="scientific">Macrophomina phaseolina</name>
    <dbReference type="NCBI Taxonomy" id="35725"/>
    <lineage>
        <taxon>Eukaryota</taxon>
        <taxon>Fungi</taxon>
        <taxon>Dikarya</taxon>
        <taxon>Ascomycota</taxon>
        <taxon>Pezizomycotina</taxon>
        <taxon>Dothideomycetes</taxon>
        <taxon>Dothideomycetes incertae sedis</taxon>
        <taxon>Botryosphaeriales</taxon>
        <taxon>Botryosphaeriaceae</taxon>
        <taxon>Macrophomina</taxon>
    </lineage>
</organism>
<keyword evidence="2 6" id="KW-0238">DNA-binding</keyword>
<evidence type="ECO:0000313" key="13">
    <source>
        <dbReference type="Proteomes" id="UP000774617"/>
    </source>
</evidence>
<reference evidence="12 13" key="1">
    <citation type="journal article" date="2021" name="Nat. Commun.">
        <title>Genetic determinants of endophytism in the Arabidopsis root mycobiome.</title>
        <authorList>
            <person name="Mesny F."/>
            <person name="Miyauchi S."/>
            <person name="Thiergart T."/>
            <person name="Pickel B."/>
            <person name="Atanasova L."/>
            <person name="Karlsson M."/>
            <person name="Huettel B."/>
            <person name="Barry K.W."/>
            <person name="Haridas S."/>
            <person name="Chen C."/>
            <person name="Bauer D."/>
            <person name="Andreopoulos W."/>
            <person name="Pangilinan J."/>
            <person name="LaButti K."/>
            <person name="Riley R."/>
            <person name="Lipzen A."/>
            <person name="Clum A."/>
            <person name="Drula E."/>
            <person name="Henrissat B."/>
            <person name="Kohler A."/>
            <person name="Grigoriev I.V."/>
            <person name="Martin F.M."/>
            <person name="Hacquard S."/>
        </authorList>
    </citation>
    <scope>NUCLEOTIDE SEQUENCE [LARGE SCALE GENOMIC DNA]</scope>
    <source>
        <strain evidence="12 13">MPI-SDFR-AT-0080</strain>
    </source>
</reference>
<name>A0ABQ8GN43_9PEZI</name>
<evidence type="ECO:0000256" key="2">
    <source>
        <dbReference type="ARBA" id="ARBA00023125"/>
    </source>
</evidence>
<evidence type="ECO:0000259" key="11">
    <source>
        <dbReference type="PROSITE" id="PS50157"/>
    </source>
</evidence>
<keyword evidence="5" id="KW-0862">Zinc</keyword>
<sequence>MAPHSPPFVLTLFCIMAHWFLTDCAAQNLHILDEELLVGITPDNSDGNSGLLLSDFWDCDSWAQPLAAYDEAQFPPTLPEVPIRNDRFDAPQWLAQPEESTYRLAGTTFELLGATAEHEMEENIEAWMDNAMFEMQEDKHLDQCASSLAGADVVMQENDGHESKLSNRKNEKCPSSPRAKSTAGRRRQVSGSKREILLREFKRNPYPDYEAIDRLAQETGLNKKQIKVWFNNRRSRHLQRNDVTLTHDVHDLTLWRNTQTPLHLTASNLDEMQQNFDPATSPSPLATYIDTPLSEDPAQLAAIQKQAASLPRIDSQSSTTSHRYQPYSRVNSAQSIGSSGGSCDSLQSHSRSSNRGARKGRRLYTETQQAENEAFVPNLSKSAAYFCTFCGKELRDRYQWKRHEESLHVPRSLWVCDLAPCPEQKDVDERTFMRRDQYVQHVGIVHGRKSEDIVKNARIDAPDIPPGHPALKCGFCGKVCAGWSNRVNHVLRHFQEGMKLTSWWLGRLMFEDFMPRLWELEKPAILGDTDTSREISVWSCREIQNISAAFRPDVYEPDTLRFCSYCGQEFQGPDWTESLRHVVSEHCWRECGQDIFCSQREYYEHLRTAHAASALQTVTSELCRHARVVLDDYELVREAGLWDVRPTFKNDPAG</sequence>
<dbReference type="InterPro" id="IPR001356">
    <property type="entry name" value="HD"/>
</dbReference>
<feature type="DNA-binding region" description="Homeobox" evidence="6">
    <location>
        <begin position="182"/>
        <end position="241"/>
    </location>
</feature>
<dbReference type="PROSITE" id="PS50071">
    <property type="entry name" value="HOMEOBOX_2"/>
    <property type="match status" value="1"/>
</dbReference>
<dbReference type="SMART" id="SM00389">
    <property type="entry name" value="HOX"/>
    <property type="match status" value="1"/>
</dbReference>
<evidence type="ECO:0000256" key="8">
    <source>
        <dbReference type="SAM" id="MobiDB-lite"/>
    </source>
</evidence>
<keyword evidence="9" id="KW-0732">Signal</keyword>
<evidence type="ECO:0000256" key="9">
    <source>
        <dbReference type="SAM" id="SignalP"/>
    </source>
</evidence>
<keyword evidence="3 6" id="KW-0371">Homeobox</keyword>
<evidence type="ECO:0000259" key="10">
    <source>
        <dbReference type="PROSITE" id="PS50071"/>
    </source>
</evidence>
<feature type="region of interest" description="Disordered" evidence="8">
    <location>
        <begin position="156"/>
        <end position="192"/>
    </location>
</feature>
<dbReference type="PANTHER" id="PTHR46123:SF4">
    <property type="entry name" value="MIX-TYPE HOMEOBOX GENE 1-RELATED"/>
    <property type="match status" value="1"/>
</dbReference>
<dbReference type="Pfam" id="PF00046">
    <property type="entry name" value="Homeodomain"/>
    <property type="match status" value="1"/>
</dbReference>